<evidence type="ECO:0000256" key="6">
    <source>
        <dbReference type="ARBA" id="ARBA00022741"/>
    </source>
</evidence>
<dbReference type="KEGG" id="pno:SNOG_09584"/>
<sequence length="464" mass="51481">MSKHKPKKAAGEQQEPPPPPQPAVIPNSGHLPSVKTSPDTTLEPLQLTSDDRNQFQMLKQPEARCCVSKFDKAPDKALVCFQYLSQGGANVIFKIHSWPQKPSQQDQPFLFVDAKLASTKATPIHSLQLVDKVLRINKGLLKTLRCEEVISGFYGHVRPLFAAGGVTTIVGPAYTQLPIKMHDRDYTEYLMEHQGVILYSSVMVNLTSKSDAIGVERGLGSAQQLLTSQRWGILLPDMSPTPGNSVTIELKPKWLAQSPTAPSKAIRCRTCALQVLKPKDPSKYLCPLQLLNGNFDVVNKWVLSRVAEQAAGPTQDTKRNSAISHEITSYLMKGPGKSLLEHLRVLQVSLDHHGILNGNKIGSPKKELHNMFEHNVRLAMTLRDCSLYIRIAYSKDGAVPSSIECKLGDLDFKSADKMDDWAAKETELIESGSYTREIKEDLGCLIPHINAANQAWLQRLTYLH</sequence>
<evidence type="ECO:0000313" key="11">
    <source>
        <dbReference type="EMBL" id="QRC90178.1"/>
    </source>
</evidence>
<comment type="similarity">
    <text evidence="2">Belongs to the IPK1 type 1 family.</text>
</comment>
<dbReference type="EC" id="2.7.1.158" evidence="3 9"/>
<feature type="region of interest" description="Disordered" evidence="10">
    <location>
        <begin position="1"/>
        <end position="43"/>
    </location>
</feature>
<keyword evidence="6 9" id="KW-0547">Nucleotide-binding</keyword>
<reference evidence="12" key="1">
    <citation type="journal article" date="2021" name="BMC Genomics">
        <title>Chromosome-level genome assembly and manually-curated proteome of model necrotroph Parastagonospora nodorum Sn15 reveals a genome-wide trove of candidate effector homologs, and redundancy of virulence-related functions within an accessory chromosome.</title>
        <authorList>
            <person name="Bertazzoni S."/>
            <person name="Jones D.A.B."/>
            <person name="Phan H.T."/>
            <person name="Tan K.-C."/>
            <person name="Hane J.K."/>
        </authorList>
    </citation>
    <scope>NUCLEOTIDE SEQUENCE [LARGE SCALE GENOMIC DNA]</scope>
    <source>
        <strain evidence="12">SN15 / ATCC MYA-4574 / FGSC 10173)</strain>
    </source>
</reference>
<name>A0A7U2HTF4_PHANO</name>
<keyword evidence="8 9" id="KW-0067">ATP-binding</keyword>
<dbReference type="RefSeq" id="XP_001799873.1">
    <property type="nucleotide sequence ID" value="XM_001799821.1"/>
</dbReference>
<evidence type="ECO:0000256" key="7">
    <source>
        <dbReference type="ARBA" id="ARBA00022777"/>
    </source>
</evidence>
<dbReference type="AlphaFoldDB" id="A0A7U2HTF4"/>
<dbReference type="GO" id="GO:0005524">
    <property type="term" value="F:ATP binding"/>
    <property type="evidence" value="ECO:0007669"/>
    <property type="project" value="UniProtKB-KW"/>
</dbReference>
<dbReference type="GO" id="GO:0035299">
    <property type="term" value="F:inositol-1,3,4,5,6-pentakisphosphate 2-kinase activity"/>
    <property type="evidence" value="ECO:0007669"/>
    <property type="project" value="UniProtKB-EC"/>
</dbReference>
<dbReference type="PANTHER" id="PTHR14456:SF2">
    <property type="entry name" value="INOSITOL-PENTAKISPHOSPHATE 2-KINASE"/>
    <property type="match status" value="1"/>
</dbReference>
<keyword evidence="7 9" id="KW-0418">Kinase</keyword>
<evidence type="ECO:0000256" key="4">
    <source>
        <dbReference type="ARBA" id="ARBA00014846"/>
    </source>
</evidence>
<gene>
    <name evidence="11" type="ORF">JI435_095840</name>
</gene>
<comment type="domain">
    <text evidence="9">The EXKPK motif is conserved in inositol-pentakisphosphate 2-kinases of both family 1 and 2.</text>
</comment>
<dbReference type="EMBL" id="CP069023">
    <property type="protein sequence ID" value="QRC90178.1"/>
    <property type="molecule type" value="Genomic_DNA"/>
</dbReference>
<comment type="catalytic activity">
    <reaction evidence="9">
        <text>1D-myo-inositol 1,3,4,5,6-pentakisphosphate + ATP = 1D-myo-inositol hexakisphosphate + ADP + H(+)</text>
        <dbReference type="Rhea" id="RHEA:20313"/>
        <dbReference type="ChEBI" id="CHEBI:15378"/>
        <dbReference type="ChEBI" id="CHEBI:30616"/>
        <dbReference type="ChEBI" id="CHEBI:57733"/>
        <dbReference type="ChEBI" id="CHEBI:58130"/>
        <dbReference type="ChEBI" id="CHEBI:456216"/>
        <dbReference type="EC" id="2.7.1.158"/>
    </reaction>
</comment>
<dbReference type="OMA" id="DCTMFIR"/>
<dbReference type="VEuPathDB" id="FungiDB:JI435_095840"/>
<evidence type="ECO:0000256" key="5">
    <source>
        <dbReference type="ARBA" id="ARBA00022679"/>
    </source>
</evidence>
<protein>
    <recommendedName>
        <fullName evidence="4 9">Inositol-pentakisphosphate 2-kinase</fullName>
        <ecNumber evidence="3 9">2.7.1.158</ecNumber>
    </recommendedName>
</protein>
<keyword evidence="12" id="KW-1185">Reference proteome</keyword>
<evidence type="ECO:0000256" key="9">
    <source>
        <dbReference type="RuleBase" id="RU364126"/>
    </source>
</evidence>
<evidence type="ECO:0000256" key="3">
    <source>
        <dbReference type="ARBA" id="ARBA00012023"/>
    </source>
</evidence>
<proteinExistence type="inferred from homology"/>
<dbReference type="Proteomes" id="UP000663193">
    <property type="component" value="Chromosome 1"/>
</dbReference>
<evidence type="ECO:0000256" key="1">
    <source>
        <dbReference type="ARBA" id="ARBA00003979"/>
    </source>
</evidence>
<dbReference type="Pfam" id="PF06090">
    <property type="entry name" value="Ins_P5_2-kin"/>
    <property type="match status" value="1"/>
</dbReference>
<dbReference type="OrthoDB" id="272370at2759"/>
<evidence type="ECO:0000256" key="10">
    <source>
        <dbReference type="SAM" id="MobiDB-lite"/>
    </source>
</evidence>
<comment type="function">
    <text evidence="9">Phosphorylates Ins(1,3,4,5,6)P5 at position 2 to form Ins(1,2,3,4,5,6)P6 (InsP6 or phytate).</text>
</comment>
<keyword evidence="5 9" id="KW-0808">Transferase</keyword>
<evidence type="ECO:0000256" key="8">
    <source>
        <dbReference type="ARBA" id="ARBA00022840"/>
    </source>
</evidence>
<dbReference type="PANTHER" id="PTHR14456">
    <property type="entry name" value="INOSITOL POLYPHOSPHATE KINASE 1"/>
    <property type="match status" value="1"/>
</dbReference>
<evidence type="ECO:0000256" key="2">
    <source>
        <dbReference type="ARBA" id="ARBA00008305"/>
    </source>
</evidence>
<evidence type="ECO:0000313" key="12">
    <source>
        <dbReference type="Proteomes" id="UP000663193"/>
    </source>
</evidence>
<comment type="function">
    <text evidence="1">Has kinase activity and phosphorylates inositol-1,3,4,5,6-pentakisphosphate (Ins(1,3,4,5,6)P5) to produce 1,2,3,4,5,6-hexakisphosphate (InsP6), also known as phytate.</text>
</comment>
<dbReference type="InterPro" id="IPR009286">
    <property type="entry name" value="Ins_P5_2-kin"/>
</dbReference>
<organism evidence="11 12">
    <name type="scientific">Phaeosphaeria nodorum (strain SN15 / ATCC MYA-4574 / FGSC 10173)</name>
    <name type="common">Glume blotch fungus</name>
    <name type="synonym">Parastagonospora nodorum</name>
    <dbReference type="NCBI Taxonomy" id="321614"/>
    <lineage>
        <taxon>Eukaryota</taxon>
        <taxon>Fungi</taxon>
        <taxon>Dikarya</taxon>
        <taxon>Ascomycota</taxon>
        <taxon>Pezizomycotina</taxon>
        <taxon>Dothideomycetes</taxon>
        <taxon>Pleosporomycetidae</taxon>
        <taxon>Pleosporales</taxon>
        <taxon>Pleosporineae</taxon>
        <taxon>Phaeosphaeriaceae</taxon>
        <taxon>Parastagonospora</taxon>
    </lineage>
</organism>
<accession>A0A7U2HTF4</accession>